<reference evidence="1 2" key="1">
    <citation type="journal article" date="2022" name="New Phytol.">
        <title>Ecological generalism drives hyperdiversity of secondary metabolite gene clusters in xylarialean endophytes.</title>
        <authorList>
            <person name="Franco M.E.E."/>
            <person name="Wisecaver J.H."/>
            <person name="Arnold A.E."/>
            <person name="Ju Y.M."/>
            <person name="Slot J.C."/>
            <person name="Ahrendt S."/>
            <person name="Moore L.P."/>
            <person name="Eastman K.E."/>
            <person name="Scott K."/>
            <person name="Konkel Z."/>
            <person name="Mondo S.J."/>
            <person name="Kuo A."/>
            <person name="Hayes R.D."/>
            <person name="Haridas S."/>
            <person name="Andreopoulos B."/>
            <person name="Riley R."/>
            <person name="LaButti K."/>
            <person name="Pangilinan J."/>
            <person name="Lipzen A."/>
            <person name="Amirebrahimi M."/>
            <person name="Yan J."/>
            <person name="Adam C."/>
            <person name="Keymanesh K."/>
            <person name="Ng V."/>
            <person name="Louie K."/>
            <person name="Northen T."/>
            <person name="Drula E."/>
            <person name="Henrissat B."/>
            <person name="Hsieh H.M."/>
            <person name="Youens-Clark K."/>
            <person name="Lutzoni F."/>
            <person name="Miadlikowska J."/>
            <person name="Eastwood D.C."/>
            <person name="Hamelin R.C."/>
            <person name="Grigoriev I.V."/>
            <person name="U'Ren J.M."/>
        </authorList>
    </citation>
    <scope>NUCLEOTIDE SEQUENCE [LARGE SCALE GENOMIC DNA]</scope>
    <source>
        <strain evidence="1 2">CBS 119005</strain>
    </source>
</reference>
<gene>
    <name evidence="1" type="ORF">F4820DRAFT_450609</name>
</gene>
<organism evidence="1 2">
    <name type="scientific">Hypoxylon rubiginosum</name>
    <dbReference type="NCBI Taxonomy" id="110542"/>
    <lineage>
        <taxon>Eukaryota</taxon>
        <taxon>Fungi</taxon>
        <taxon>Dikarya</taxon>
        <taxon>Ascomycota</taxon>
        <taxon>Pezizomycotina</taxon>
        <taxon>Sordariomycetes</taxon>
        <taxon>Xylariomycetidae</taxon>
        <taxon>Xylariales</taxon>
        <taxon>Hypoxylaceae</taxon>
        <taxon>Hypoxylon</taxon>
    </lineage>
</organism>
<accession>A0ACB9YUJ3</accession>
<keyword evidence="2" id="KW-1185">Reference proteome</keyword>
<evidence type="ECO:0000313" key="1">
    <source>
        <dbReference type="EMBL" id="KAI4862781.1"/>
    </source>
</evidence>
<dbReference type="EMBL" id="MU393518">
    <property type="protein sequence ID" value="KAI4862781.1"/>
    <property type="molecule type" value="Genomic_DNA"/>
</dbReference>
<name>A0ACB9YUJ3_9PEZI</name>
<evidence type="ECO:0000313" key="2">
    <source>
        <dbReference type="Proteomes" id="UP001497700"/>
    </source>
</evidence>
<proteinExistence type="predicted"/>
<sequence>MTFNGTVPGPLIIADWGDSLVIHVTNNMKSNGTSVHWHGIRMLNNTQNDGVPGISQCPIAPGETYTYKFKATQYGTTWYHSHFSLQYAEGLWGPMILRGPATANYDEDLGTLVLQDWPHAPIFGAWSNKQAWGITHELDNLLINGTNTFDCSGVPDSGCVGGGKKFEVVFQPDTKYLIRVFNVAIDSYFHFSIDGHTLKVIAADFVPIEPYETDSIMIGSGQRYDVIVEANATAGDYWLRGGWVPAHTCKGVANSNPDGMTGIIRYDRKLMGVSDPTSTSTVEPPKACLDEPRHSLVPYVKRNAGTVVGTTVEDINVRFTHAGMFKWTINSSSLEIDWTEPTLKTVDDTSIFPPGYNVLPLDRTTDAVIDQWVILIIENAAVALYGGHKWDGKTDIFQMENPPRRDTAMLPAHGYLAVAIQLDNPGAWLVHCHIAWHGSMGLALQVLESAELITVGGTERNILDETCSTWSNWWNGISPWPKEDSGI</sequence>
<dbReference type="Proteomes" id="UP001497700">
    <property type="component" value="Unassembled WGS sequence"/>
</dbReference>
<protein>
    <submittedName>
        <fullName evidence="1">Multicopper oxidase</fullName>
    </submittedName>
</protein>
<comment type="caution">
    <text evidence="1">The sequence shown here is derived from an EMBL/GenBank/DDBJ whole genome shotgun (WGS) entry which is preliminary data.</text>
</comment>